<evidence type="ECO:0000256" key="3">
    <source>
        <dbReference type="ARBA" id="ARBA00022448"/>
    </source>
</evidence>
<feature type="transmembrane region" description="Helical" evidence="8">
    <location>
        <begin position="152"/>
        <end position="172"/>
    </location>
</feature>
<feature type="transmembrane region" description="Helical" evidence="8">
    <location>
        <begin position="208"/>
        <end position="230"/>
    </location>
</feature>
<dbReference type="InterPro" id="IPR026030">
    <property type="entry name" value="Pur-cyt_permease_Fcy2/21/22"/>
</dbReference>
<dbReference type="PANTHER" id="PTHR31806:SF1">
    <property type="entry name" value="PURINE-CYTOSINE PERMEASE FCY2-RELATED"/>
    <property type="match status" value="1"/>
</dbReference>
<evidence type="ECO:0000256" key="1">
    <source>
        <dbReference type="ARBA" id="ARBA00004141"/>
    </source>
</evidence>
<evidence type="ECO:0000256" key="4">
    <source>
        <dbReference type="ARBA" id="ARBA00022692"/>
    </source>
</evidence>
<evidence type="ECO:0000256" key="7">
    <source>
        <dbReference type="PIRNR" id="PIRNR002744"/>
    </source>
</evidence>
<comment type="caution">
    <text evidence="9">The sequence shown here is derived from an EMBL/GenBank/DDBJ whole genome shotgun (WGS) entry which is preliminary data.</text>
</comment>
<feature type="transmembrane region" description="Helical" evidence="8">
    <location>
        <begin position="448"/>
        <end position="465"/>
    </location>
</feature>
<feature type="transmembrane region" description="Helical" evidence="8">
    <location>
        <begin position="251"/>
        <end position="275"/>
    </location>
</feature>
<comment type="similarity">
    <text evidence="2 7">Belongs to the purine-cytosine permease (2.A.39) family.</text>
</comment>
<feature type="transmembrane region" description="Helical" evidence="8">
    <location>
        <begin position="110"/>
        <end position="130"/>
    </location>
</feature>
<feature type="transmembrane region" description="Helical" evidence="8">
    <location>
        <begin position="179"/>
        <end position="196"/>
    </location>
</feature>
<dbReference type="PANTHER" id="PTHR31806">
    <property type="entry name" value="PURINE-CYTOSINE PERMEASE FCY2-RELATED"/>
    <property type="match status" value="1"/>
</dbReference>
<feature type="transmembrane region" description="Helical" evidence="8">
    <location>
        <begin position="45"/>
        <end position="64"/>
    </location>
</feature>
<dbReference type="Gene3D" id="1.10.4160.10">
    <property type="entry name" value="Hydantoin permease"/>
    <property type="match status" value="1"/>
</dbReference>
<dbReference type="Proteomes" id="UP001596174">
    <property type="component" value="Unassembled WGS sequence"/>
</dbReference>
<keyword evidence="6 7" id="KW-0472">Membrane</keyword>
<dbReference type="PIRSF" id="PIRSF002744">
    <property type="entry name" value="Pur-cyt_permease"/>
    <property type="match status" value="1"/>
</dbReference>
<dbReference type="EMBL" id="JBHSQJ010000147">
    <property type="protein sequence ID" value="MFC5911143.1"/>
    <property type="molecule type" value="Genomic_DNA"/>
</dbReference>
<keyword evidence="4 8" id="KW-0812">Transmembrane</keyword>
<sequence length="487" mass="52447">MTAPPTAATGAVDATAAEAGHGIEVHSINWIPTAERHGSPRHLGALWFVSNINLTAMATGVTALSIGAGLMWTVVATVLGSLFGTFFMAFHSAQGPQLGLAQLVQSRPQFGYLGAALTVWVFALANYVAYNTSDAILSGDALHSLFGLGENYGYFVAATVAAAIALFGYRWIHRVSRWLTWPLIAVMALLSVAAVFDSGPPAHAFSLGAFHAGPFMTVFVIVAGFQLGWAPYVSDYSRYLPTSVGVRSTFWWTYLSSGLSAVWVFVLGAVAAAAAPEATPVAAFREVADHLLGGLGWVVVAALLLGLLSVMAINQYGGMMSMISIRDSFSPVRPTRRIRAICIGIMFVLVWGVAQFVGVDRFNTFYGNVLIFLSYLFTPWTAINLVDYFFVRLGAYSIKEIFNPQGMYGRWGWRGNLAYLLGIIAMVPFMVTTPFTGFAAKALAGADWSMFVGLPVAGLLYLLFCRSLDLGAERRVVEEEGLLDLAH</sequence>
<feature type="transmembrane region" description="Helical" evidence="8">
    <location>
        <begin position="70"/>
        <end position="90"/>
    </location>
</feature>
<comment type="subcellular location">
    <subcellularLocation>
        <location evidence="1">Membrane</location>
        <topology evidence="1">Multi-pass membrane protein</topology>
    </subcellularLocation>
</comment>
<name>A0ABW1GAD5_9ACTN</name>
<evidence type="ECO:0000256" key="2">
    <source>
        <dbReference type="ARBA" id="ARBA00008974"/>
    </source>
</evidence>
<evidence type="ECO:0000256" key="5">
    <source>
        <dbReference type="ARBA" id="ARBA00022989"/>
    </source>
</evidence>
<dbReference type="InterPro" id="IPR001248">
    <property type="entry name" value="Pur-cyt_permease"/>
</dbReference>
<keyword evidence="3 7" id="KW-0813">Transport</keyword>
<organism evidence="9 10">
    <name type="scientific">Streptacidiphilus monticola</name>
    <dbReference type="NCBI Taxonomy" id="2161674"/>
    <lineage>
        <taxon>Bacteria</taxon>
        <taxon>Bacillati</taxon>
        <taxon>Actinomycetota</taxon>
        <taxon>Actinomycetes</taxon>
        <taxon>Kitasatosporales</taxon>
        <taxon>Streptomycetaceae</taxon>
        <taxon>Streptacidiphilus</taxon>
    </lineage>
</organism>
<feature type="transmembrane region" description="Helical" evidence="8">
    <location>
        <begin position="338"/>
        <end position="357"/>
    </location>
</feature>
<evidence type="ECO:0000256" key="6">
    <source>
        <dbReference type="ARBA" id="ARBA00023136"/>
    </source>
</evidence>
<dbReference type="Pfam" id="PF02133">
    <property type="entry name" value="Transp_cyt_pur"/>
    <property type="match status" value="1"/>
</dbReference>
<keyword evidence="10" id="KW-1185">Reference proteome</keyword>
<accession>A0ABW1GAD5</accession>
<feature type="transmembrane region" description="Helical" evidence="8">
    <location>
        <begin position="417"/>
        <end position="436"/>
    </location>
</feature>
<evidence type="ECO:0000256" key="8">
    <source>
        <dbReference type="SAM" id="Phobius"/>
    </source>
</evidence>
<proteinExistence type="inferred from homology"/>
<reference evidence="10" key="1">
    <citation type="journal article" date="2019" name="Int. J. Syst. Evol. Microbiol.">
        <title>The Global Catalogue of Microorganisms (GCM) 10K type strain sequencing project: providing services to taxonomists for standard genome sequencing and annotation.</title>
        <authorList>
            <consortium name="The Broad Institute Genomics Platform"/>
            <consortium name="The Broad Institute Genome Sequencing Center for Infectious Disease"/>
            <person name="Wu L."/>
            <person name="Ma J."/>
        </authorList>
    </citation>
    <scope>NUCLEOTIDE SEQUENCE [LARGE SCALE GENOMIC DNA]</scope>
    <source>
        <strain evidence="10">JCM 4816</strain>
    </source>
</reference>
<evidence type="ECO:0000313" key="10">
    <source>
        <dbReference type="Proteomes" id="UP001596174"/>
    </source>
</evidence>
<keyword evidence="5 8" id="KW-1133">Transmembrane helix</keyword>
<dbReference type="RefSeq" id="WP_380589579.1">
    <property type="nucleotide sequence ID" value="NZ_JBHSQJ010000147.1"/>
</dbReference>
<evidence type="ECO:0000313" key="9">
    <source>
        <dbReference type="EMBL" id="MFC5911143.1"/>
    </source>
</evidence>
<protein>
    <submittedName>
        <fullName evidence="9">Purine-cytosine permease family protein</fullName>
    </submittedName>
</protein>
<feature type="transmembrane region" description="Helical" evidence="8">
    <location>
        <begin position="295"/>
        <end position="317"/>
    </location>
</feature>
<gene>
    <name evidence="9" type="ORF">ACFP3V_28545</name>
</gene>
<feature type="transmembrane region" description="Helical" evidence="8">
    <location>
        <begin position="369"/>
        <end position="391"/>
    </location>
</feature>